<keyword evidence="3" id="KW-1185">Reference proteome</keyword>
<dbReference type="AlphaFoldDB" id="A0A8J3UI55"/>
<proteinExistence type="predicted"/>
<feature type="region of interest" description="Disordered" evidence="1">
    <location>
        <begin position="18"/>
        <end position="56"/>
    </location>
</feature>
<comment type="caution">
    <text evidence="2">The sequence shown here is derived from an EMBL/GenBank/DDBJ whole genome shotgun (WGS) entry which is preliminary data.</text>
</comment>
<evidence type="ECO:0000313" key="2">
    <source>
        <dbReference type="EMBL" id="GII46153.1"/>
    </source>
</evidence>
<accession>A0A8J3UI55</accession>
<organism evidence="2 3">
    <name type="scientific">Planotetraspora silvatica</name>
    <dbReference type="NCBI Taxonomy" id="234614"/>
    <lineage>
        <taxon>Bacteria</taxon>
        <taxon>Bacillati</taxon>
        <taxon>Actinomycetota</taxon>
        <taxon>Actinomycetes</taxon>
        <taxon>Streptosporangiales</taxon>
        <taxon>Streptosporangiaceae</taxon>
        <taxon>Planotetraspora</taxon>
    </lineage>
</organism>
<protein>
    <submittedName>
        <fullName evidence="2">Uncharacterized protein</fullName>
    </submittedName>
</protein>
<dbReference type="Proteomes" id="UP000644610">
    <property type="component" value="Unassembled WGS sequence"/>
</dbReference>
<gene>
    <name evidence="2" type="ORF">Psi02_25770</name>
</gene>
<sequence length="56" mass="6679">MVNGQMAKLLDRIKEYLSGPQGRRMTEKAKTMARDPRNKQRLQRLMDRFRGHKTPH</sequence>
<feature type="compositionally biased region" description="Basic and acidic residues" evidence="1">
    <location>
        <begin position="24"/>
        <end position="49"/>
    </location>
</feature>
<name>A0A8J3UI55_9ACTN</name>
<dbReference type="EMBL" id="BOOQ01000015">
    <property type="protein sequence ID" value="GII46153.1"/>
    <property type="molecule type" value="Genomic_DNA"/>
</dbReference>
<evidence type="ECO:0000313" key="3">
    <source>
        <dbReference type="Proteomes" id="UP000644610"/>
    </source>
</evidence>
<evidence type="ECO:0000256" key="1">
    <source>
        <dbReference type="SAM" id="MobiDB-lite"/>
    </source>
</evidence>
<reference evidence="2" key="1">
    <citation type="submission" date="2021-01" db="EMBL/GenBank/DDBJ databases">
        <title>Whole genome shotgun sequence of Planotetraspora silvatica NBRC 100141.</title>
        <authorList>
            <person name="Komaki H."/>
            <person name="Tamura T."/>
        </authorList>
    </citation>
    <scope>NUCLEOTIDE SEQUENCE</scope>
    <source>
        <strain evidence="2">NBRC 100141</strain>
    </source>
</reference>